<evidence type="ECO:0000259" key="2">
    <source>
        <dbReference type="Pfam" id="PF06722"/>
    </source>
</evidence>
<evidence type="ECO:0000259" key="1">
    <source>
        <dbReference type="Pfam" id="PF03033"/>
    </source>
</evidence>
<dbReference type="EMBL" id="JBHSQN010000002">
    <property type="protein sequence ID" value="MFC6010645.1"/>
    <property type="molecule type" value="Genomic_DNA"/>
</dbReference>
<dbReference type="Pfam" id="PF03033">
    <property type="entry name" value="Glyco_transf_28"/>
    <property type="match status" value="1"/>
</dbReference>
<dbReference type="InterPro" id="IPR010610">
    <property type="entry name" value="EryCIII-like_C"/>
</dbReference>
<evidence type="ECO:0000313" key="4">
    <source>
        <dbReference type="Proteomes" id="UP001596223"/>
    </source>
</evidence>
<proteinExistence type="predicted"/>
<dbReference type="Proteomes" id="UP001596223">
    <property type="component" value="Unassembled WGS sequence"/>
</dbReference>
<gene>
    <name evidence="3" type="ORF">ACFP3H_06240</name>
</gene>
<sequence length="427" mass="44917">MKFVLAFTGSRGDVQPGVALGVELRSRGHAVTMAVPPNLVEFCRRTTIPTESLGADTKELLDSQVVSRGRKSANPLERLRALAELTIHNGRRTQSELLDLTEGADAVIGGSVGQERLSNVALARGIPYVPVHYCPLRRNSIASLLPVDRAPGAAHHLSWAALEHLSWLATRTAERELAADLGLLPPSSPPARRISATGVPEIQAYDPLLFPGLAQQWGSARPLVGFLEPTPATRAQLGDDADTTALDTWLDAGPAPLYVGFGSMSIAEPQRLAATLTEVAAALGLRLLVAAGWSEFMAGTTGADVRVVRTVDHATVLPRCVAAVHHGGAGTTAAALRAAIPALACTIGADQPLWGRRLRALGVGTALPAARVDHESLTRALRSLLSPECRTAAQELGEQLIAPESAVRSAATLVEAAVRPAVREGIR</sequence>
<organism evidence="3 4">
    <name type="scientific">Nocardia lasii</name>
    <dbReference type="NCBI Taxonomy" id="1616107"/>
    <lineage>
        <taxon>Bacteria</taxon>
        <taxon>Bacillati</taxon>
        <taxon>Actinomycetota</taxon>
        <taxon>Actinomycetes</taxon>
        <taxon>Mycobacteriales</taxon>
        <taxon>Nocardiaceae</taxon>
        <taxon>Nocardia</taxon>
    </lineage>
</organism>
<accession>A0ABW1JNP5</accession>
<evidence type="ECO:0000313" key="3">
    <source>
        <dbReference type="EMBL" id="MFC6010645.1"/>
    </source>
</evidence>
<feature type="domain" description="Glycosyltransferase family 28 N-terminal" evidence="1">
    <location>
        <begin position="3"/>
        <end position="57"/>
    </location>
</feature>
<dbReference type="PANTHER" id="PTHR48050">
    <property type="entry name" value="STEROL 3-BETA-GLUCOSYLTRANSFERASE"/>
    <property type="match status" value="1"/>
</dbReference>
<dbReference type="InterPro" id="IPR004276">
    <property type="entry name" value="GlycoTrans_28_N"/>
</dbReference>
<keyword evidence="4" id="KW-1185">Reference proteome</keyword>
<dbReference type="InterPro" id="IPR002213">
    <property type="entry name" value="UDP_glucos_trans"/>
</dbReference>
<dbReference type="SUPFAM" id="SSF53756">
    <property type="entry name" value="UDP-Glycosyltransferase/glycogen phosphorylase"/>
    <property type="match status" value="1"/>
</dbReference>
<name>A0ABW1JNP5_9NOCA</name>
<protein>
    <submittedName>
        <fullName evidence="3">Glycosyltransferase</fullName>
    </submittedName>
</protein>
<dbReference type="Gene3D" id="3.40.50.2000">
    <property type="entry name" value="Glycogen Phosphorylase B"/>
    <property type="match status" value="2"/>
</dbReference>
<dbReference type="InterPro" id="IPR050426">
    <property type="entry name" value="Glycosyltransferase_28"/>
</dbReference>
<dbReference type="RefSeq" id="WP_378600827.1">
    <property type="nucleotide sequence ID" value="NZ_JBHSQN010000002.1"/>
</dbReference>
<dbReference type="CDD" id="cd03784">
    <property type="entry name" value="GT1_Gtf-like"/>
    <property type="match status" value="1"/>
</dbReference>
<feature type="domain" description="Erythromycin biosynthesis protein CIII-like C-terminal" evidence="2">
    <location>
        <begin position="303"/>
        <end position="402"/>
    </location>
</feature>
<comment type="caution">
    <text evidence="3">The sequence shown here is derived from an EMBL/GenBank/DDBJ whole genome shotgun (WGS) entry which is preliminary data.</text>
</comment>
<reference evidence="4" key="1">
    <citation type="journal article" date="2019" name="Int. J. Syst. Evol. Microbiol.">
        <title>The Global Catalogue of Microorganisms (GCM) 10K type strain sequencing project: providing services to taxonomists for standard genome sequencing and annotation.</title>
        <authorList>
            <consortium name="The Broad Institute Genomics Platform"/>
            <consortium name="The Broad Institute Genome Sequencing Center for Infectious Disease"/>
            <person name="Wu L."/>
            <person name="Ma J."/>
        </authorList>
    </citation>
    <scope>NUCLEOTIDE SEQUENCE [LARGE SCALE GENOMIC DNA]</scope>
    <source>
        <strain evidence="4">CCUG 36956</strain>
    </source>
</reference>
<dbReference type="Pfam" id="PF06722">
    <property type="entry name" value="EryCIII-like_C"/>
    <property type="match status" value="1"/>
</dbReference>
<dbReference type="PANTHER" id="PTHR48050:SF13">
    <property type="entry name" value="STEROL 3-BETA-GLUCOSYLTRANSFERASE UGT80A2"/>
    <property type="match status" value="1"/>
</dbReference>